<dbReference type="InterPro" id="IPR002208">
    <property type="entry name" value="SecY/SEC61-alpha"/>
</dbReference>
<dbReference type="Pfam" id="PF00344">
    <property type="entry name" value="SecY"/>
    <property type="match status" value="1"/>
</dbReference>
<organism evidence="3 4">
    <name type="scientific">Candidatus Amesbacteria bacterium GW2011_GWC1_48_10</name>
    <dbReference type="NCBI Taxonomy" id="1618365"/>
    <lineage>
        <taxon>Bacteria</taxon>
        <taxon>Candidatus Amesiibacteriota</taxon>
    </lineage>
</organism>
<dbReference type="Gene3D" id="1.10.3370.10">
    <property type="entry name" value="SecY subunit domain"/>
    <property type="match status" value="1"/>
</dbReference>
<name>A0A0G1UH75_9BACT</name>
<proteinExistence type="inferred from homology"/>
<accession>A0A0G1UH75</accession>
<protein>
    <submittedName>
        <fullName evidence="3">Protein translocase subunit SecY</fullName>
    </submittedName>
</protein>
<dbReference type="InterPro" id="IPR023201">
    <property type="entry name" value="SecY_dom_sf"/>
</dbReference>
<feature type="transmembrane region" description="Helical" evidence="2">
    <location>
        <begin position="71"/>
        <end position="97"/>
    </location>
</feature>
<dbReference type="PATRIC" id="fig|1618365.3.peg.501"/>
<dbReference type="AlphaFoldDB" id="A0A0G1UH75"/>
<evidence type="ECO:0000256" key="1">
    <source>
        <dbReference type="RuleBase" id="RU004349"/>
    </source>
</evidence>
<feature type="transmembrane region" description="Helical" evidence="2">
    <location>
        <begin position="25"/>
        <end position="44"/>
    </location>
</feature>
<keyword evidence="2" id="KW-0472">Membrane</keyword>
<evidence type="ECO:0000313" key="4">
    <source>
        <dbReference type="Proteomes" id="UP000034877"/>
    </source>
</evidence>
<dbReference type="Proteomes" id="UP000034877">
    <property type="component" value="Unassembled WGS sequence"/>
</dbReference>
<evidence type="ECO:0000313" key="3">
    <source>
        <dbReference type="EMBL" id="KKU93476.1"/>
    </source>
</evidence>
<reference evidence="3 4" key="1">
    <citation type="journal article" date="2015" name="Nature">
        <title>rRNA introns, odd ribosomes, and small enigmatic genomes across a large radiation of phyla.</title>
        <authorList>
            <person name="Brown C.T."/>
            <person name="Hug L.A."/>
            <person name="Thomas B.C."/>
            <person name="Sharon I."/>
            <person name="Castelle C.J."/>
            <person name="Singh A."/>
            <person name="Wilkins M.J."/>
            <person name="Williams K.H."/>
            <person name="Banfield J.F."/>
        </authorList>
    </citation>
    <scope>NUCLEOTIDE SEQUENCE [LARGE SCALE GENOMIC DNA]</scope>
</reference>
<dbReference type="PANTHER" id="PTHR10906">
    <property type="entry name" value="SECY/SEC61-ALPHA FAMILY MEMBER"/>
    <property type="match status" value="1"/>
</dbReference>
<feature type="non-terminal residue" evidence="3">
    <location>
        <position position="1"/>
    </location>
</feature>
<gene>
    <name evidence="3" type="ORF">UY22_C0019G0001</name>
</gene>
<comment type="caution">
    <text evidence="3">The sequence shown here is derived from an EMBL/GenBank/DDBJ whole genome shotgun (WGS) entry which is preliminary data.</text>
</comment>
<dbReference type="EMBL" id="LCPE01000019">
    <property type="protein sequence ID" value="KKU93476.1"/>
    <property type="molecule type" value="Genomic_DNA"/>
</dbReference>
<dbReference type="PRINTS" id="PR00303">
    <property type="entry name" value="SECYTRNLCASE"/>
</dbReference>
<dbReference type="GO" id="GO:0015031">
    <property type="term" value="P:protein transport"/>
    <property type="evidence" value="ECO:0007669"/>
    <property type="project" value="InterPro"/>
</dbReference>
<comment type="similarity">
    <text evidence="1">Belongs to the SecY/SEC61-alpha family.</text>
</comment>
<keyword evidence="2" id="KW-0812">Transmembrane</keyword>
<evidence type="ECO:0000256" key="2">
    <source>
        <dbReference type="SAM" id="Phobius"/>
    </source>
</evidence>
<sequence>ANVNIANFARGMTTAFNPQGSFYNIAYFLLVFGFTYFYTAVVFNPDKIAENLQKGGGFVPGIRPGKETSAYLSYVLSRLTVVGGIFLGLVAVLPSFFQNFVGAQNLAIGGTSVLIVVSVALEVVREIEGELVMGKYDRLVR</sequence>
<dbReference type="GO" id="GO:0016020">
    <property type="term" value="C:membrane"/>
    <property type="evidence" value="ECO:0007669"/>
    <property type="project" value="InterPro"/>
</dbReference>
<keyword evidence="2" id="KW-1133">Transmembrane helix</keyword>
<dbReference type="SUPFAM" id="SSF103491">
    <property type="entry name" value="Preprotein translocase SecY subunit"/>
    <property type="match status" value="1"/>
</dbReference>